<accession>A0A5A7QD84</accession>
<keyword evidence="2" id="KW-0863">Zinc-finger</keyword>
<dbReference type="Proteomes" id="UP000325081">
    <property type="component" value="Unassembled WGS sequence"/>
</dbReference>
<evidence type="ECO:0000313" key="5">
    <source>
        <dbReference type="EMBL" id="GER43140.1"/>
    </source>
</evidence>
<dbReference type="InterPro" id="IPR049808">
    <property type="entry name" value="CONSTANS-like_Bbox1"/>
</dbReference>
<keyword evidence="6" id="KW-1185">Reference proteome</keyword>
<dbReference type="EMBL" id="BKCP01006515">
    <property type="protein sequence ID" value="GER43140.1"/>
    <property type="molecule type" value="Genomic_DNA"/>
</dbReference>
<dbReference type="AlphaFoldDB" id="A0A5A7QD84"/>
<dbReference type="Pfam" id="PF00643">
    <property type="entry name" value="zf-B_box"/>
    <property type="match status" value="1"/>
</dbReference>
<feature type="domain" description="B box-type" evidence="4">
    <location>
        <begin position="1"/>
        <end position="46"/>
    </location>
</feature>
<evidence type="ECO:0000313" key="6">
    <source>
        <dbReference type="Proteomes" id="UP000325081"/>
    </source>
</evidence>
<dbReference type="OrthoDB" id="153872at2759"/>
<evidence type="ECO:0000256" key="2">
    <source>
        <dbReference type="ARBA" id="ARBA00022771"/>
    </source>
</evidence>
<reference evidence="6" key="1">
    <citation type="journal article" date="2019" name="Curr. Biol.">
        <title>Genome Sequence of Striga asiatica Provides Insight into the Evolution of Plant Parasitism.</title>
        <authorList>
            <person name="Yoshida S."/>
            <person name="Kim S."/>
            <person name="Wafula E.K."/>
            <person name="Tanskanen J."/>
            <person name="Kim Y.M."/>
            <person name="Honaas L."/>
            <person name="Yang Z."/>
            <person name="Spallek T."/>
            <person name="Conn C.E."/>
            <person name="Ichihashi Y."/>
            <person name="Cheong K."/>
            <person name="Cui S."/>
            <person name="Der J.P."/>
            <person name="Gundlach H."/>
            <person name="Jiao Y."/>
            <person name="Hori C."/>
            <person name="Ishida J.K."/>
            <person name="Kasahara H."/>
            <person name="Kiba T."/>
            <person name="Kim M.S."/>
            <person name="Koo N."/>
            <person name="Laohavisit A."/>
            <person name="Lee Y.H."/>
            <person name="Lumba S."/>
            <person name="McCourt P."/>
            <person name="Mortimer J.C."/>
            <person name="Mutuku J.M."/>
            <person name="Nomura T."/>
            <person name="Sasaki-Sekimoto Y."/>
            <person name="Seto Y."/>
            <person name="Wang Y."/>
            <person name="Wakatake T."/>
            <person name="Sakakibara H."/>
            <person name="Demura T."/>
            <person name="Yamaguchi S."/>
            <person name="Yoneyama K."/>
            <person name="Manabe R.I."/>
            <person name="Nelson D.C."/>
            <person name="Schulman A.H."/>
            <person name="Timko M.P."/>
            <person name="dePamphilis C.W."/>
            <person name="Choi D."/>
            <person name="Shirasu K."/>
        </authorList>
    </citation>
    <scope>NUCLEOTIDE SEQUENCE [LARGE SCALE GENOMIC DNA]</scope>
    <source>
        <strain evidence="6">cv. UVA1</strain>
    </source>
</reference>
<evidence type="ECO:0000256" key="1">
    <source>
        <dbReference type="ARBA" id="ARBA00022723"/>
    </source>
</evidence>
<dbReference type="PANTHER" id="PTHR31717:SF60">
    <property type="entry name" value="B-BOX TYPE ZINC FINGER FAMILY PROTEIN"/>
    <property type="match status" value="1"/>
</dbReference>
<organism evidence="5 6">
    <name type="scientific">Striga asiatica</name>
    <name type="common">Asiatic witchweed</name>
    <name type="synonym">Buchnera asiatica</name>
    <dbReference type="NCBI Taxonomy" id="4170"/>
    <lineage>
        <taxon>Eukaryota</taxon>
        <taxon>Viridiplantae</taxon>
        <taxon>Streptophyta</taxon>
        <taxon>Embryophyta</taxon>
        <taxon>Tracheophyta</taxon>
        <taxon>Spermatophyta</taxon>
        <taxon>Magnoliopsida</taxon>
        <taxon>eudicotyledons</taxon>
        <taxon>Gunneridae</taxon>
        <taxon>Pentapetalae</taxon>
        <taxon>asterids</taxon>
        <taxon>lamiids</taxon>
        <taxon>Lamiales</taxon>
        <taxon>Orobanchaceae</taxon>
        <taxon>Buchnereae</taxon>
        <taxon>Striga</taxon>
    </lineage>
</organism>
<keyword evidence="1" id="KW-0479">Metal-binding</keyword>
<proteinExistence type="predicted"/>
<dbReference type="GO" id="GO:0008270">
    <property type="term" value="F:zinc ion binding"/>
    <property type="evidence" value="ECO:0007669"/>
    <property type="project" value="UniProtKB-KW"/>
</dbReference>
<dbReference type="SMART" id="SM00336">
    <property type="entry name" value="BBOX"/>
    <property type="match status" value="1"/>
</dbReference>
<sequence>MKKQCELCKQVARIHCWADQASLCWDCDAKVHSANFLSARHSRNLLCHVCQSLLTWSAAGSSLEPTVAICQLCFYGEVRKRKIQAESSSYDENAAVKGEPPDV</sequence>
<dbReference type="CDD" id="cd19821">
    <property type="entry name" value="Bbox1_BBX-like"/>
    <property type="match status" value="1"/>
</dbReference>
<protein>
    <submittedName>
        <fullName evidence="5">B-box type zinc finger family protein</fullName>
    </submittedName>
</protein>
<dbReference type="PANTHER" id="PTHR31717">
    <property type="entry name" value="ZINC FINGER PROTEIN CONSTANS-LIKE 10"/>
    <property type="match status" value="1"/>
</dbReference>
<dbReference type="InterPro" id="IPR000315">
    <property type="entry name" value="Znf_B-box"/>
</dbReference>
<evidence type="ECO:0000256" key="3">
    <source>
        <dbReference type="ARBA" id="ARBA00022833"/>
    </source>
</evidence>
<evidence type="ECO:0000259" key="4">
    <source>
        <dbReference type="SMART" id="SM00336"/>
    </source>
</evidence>
<gene>
    <name evidence="5" type="ORF">STAS_19967</name>
</gene>
<keyword evidence="3" id="KW-0862">Zinc</keyword>
<name>A0A5A7QD84_STRAF</name>
<comment type="caution">
    <text evidence="5">The sequence shown here is derived from an EMBL/GenBank/DDBJ whole genome shotgun (WGS) entry which is preliminary data.</text>
</comment>